<dbReference type="KEGG" id="emp:EZMO1_2653"/>
<evidence type="ECO:0000256" key="6">
    <source>
        <dbReference type="PROSITE-ProRule" id="PRU00423"/>
    </source>
</evidence>
<sequence length="42" mass="4702">MLVKKMREAAAELDQDVEIDAHGAGQFDEMVKEFDVVLLGPR</sequence>
<dbReference type="STRING" id="570277.EZMO1_2653"/>
<comment type="caution">
    <text evidence="6">Lacks conserved residue(s) required for the propagation of feature annotation.</text>
</comment>
<dbReference type="InterPro" id="IPR013012">
    <property type="entry name" value="PTS_EIIB_3"/>
</dbReference>
<dbReference type="Gene3D" id="3.40.50.2300">
    <property type="match status" value="1"/>
</dbReference>
<dbReference type="InterPro" id="IPR036095">
    <property type="entry name" value="PTS_EIIB-like_sf"/>
</dbReference>
<protein>
    <submittedName>
        <fullName evidence="8">PTS system lactose/cellobiose-specific transporter subunit IIB</fullName>
    </submittedName>
</protein>
<evidence type="ECO:0000313" key="8">
    <source>
        <dbReference type="EMBL" id="AMO56716.1"/>
    </source>
</evidence>
<dbReference type="EMBL" id="CP013251">
    <property type="protein sequence ID" value="AMO56716.1"/>
    <property type="molecule type" value="Genomic_DNA"/>
</dbReference>
<evidence type="ECO:0000256" key="3">
    <source>
        <dbReference type="ARBA" id="ARBA00022597"/>
    </source>
</evidence>
<evidence type="ECO:0000313" key="9">
    <source>
        <dbReference type="Proteomes" id="UP000071065"/>
    </source>
</evidence>
<accession>A0A142BD90</accession>
<reference evidence="8 9" key="1">
    <citation type="journal article" date="2016" name="Front. Microbiol.">
        <title>Genomic Insight into the Host-Endosymbiont Relationship of Endozoicomonas montiporae CL-33(T) with its Coral Host.</title>
        <authorList>
            <person name="Ding J.-Y."/>
            <person name="Shiu J.-H."/>
            <person name="Chen W.-M."/>
            <person name="Chiang Y.-R."/>
            <person name="Tang S.-L."/>
        </authorList>
    </citation>
    <scope>NUCLEOTIDE SEQUENCE [LARGE SCALE GENOMIC DNA]</scope>
    <source>
        <strain evidence="8 9">CL-33</strain>
    </source>
</reference>
<keyword evidence="1" id="KW-0813">Transport</keyword>
<evidence type="ECO:0000256" key="5">
    <source>
        <dbReference type="ARBA" id="ARBA00022683"/>
    </source>
</evidence>
<gene>
    <name evidence="8" type="ORF">EZMO1_2653</name>
</gene>
<evidence type="ECO:0000256" key="1">
    <source>
        <dbReference type="ARBA" id="ARBA00022448"/>
    </source>
</evidence>
<evidence type="ECO:0000256" key="4">
    <source>
        <dbReference type="ARBA" id="ARBA00022679"/>
    </source>
</evidence>
<dbReference type="Proteomes" id="UP000071065">
    <property type="component" value="Chromosome"/>
</dbReference>
<dbReference type="GO" id="GO:0009401">
    <property type="term" value="P:phosphoenolpyruvate-dependent sugar phosphotransferase system"/>
    <property type="evidence" value="ECO:0007669"/>
    <property type="project" value="UniProtKB-KW"/>
</dbReference>
<evidence type="ECO:0000256" key="2">
    <source>
        <dbReference type="ARBA" id="ARBA00022553"/>
    </source>
</evidence>
<keyword evidence="2" id="KW-0597">Phosphoprotein</keyword>
<keyword evidence="3" id="KW-0762">Sugar transport</keyword>
<organism evidence="8 9">
    <name type="scientific">Endozoicomonas montiporae CL-33</name>
    <dbReference type="NCBI Taxonomy" id="570277"/>
    <lineage>
        <taxon>Bacteria</taxon>
        <taxon>Pseudomonadati</taxon>
        <taxon>Pseudomonadota</taxon>
        <taxon>Gammaproteobacteria</taxon>
        <taxon>Oceanospirillales</taxon>
        <taxon>Endozoicomonadaceae</taxon>
        <taxon>Endozoicomonas</taxon>
    </lineage>
</organism>
<evidence type="ECO:0000259" key="7">
    <source>
        <dbReference type="PROSITE" id="PS51100"/>
    </source>
</evidence>
<feature type="domain" description="PTS EIIB type-3" evidence="7">
    <location>
        <begin position="1"/>
        <end position="42"/>
    </location>
</feature>
<proteinExistence type="predicted"/>
<keyword evidence="5" id="KW-0598">Phosphotransferase system</keyword>
<dbReference type="GO" id="GO:0008982">
    <property type="term" value="F:protein-N(PI)-phosphohistidine-sugar phosphotransferase activity"/>
    <property type="evidence" value="ECO:0007669"/>
    <property type="project" value="InterPro"/>
</dbReference>
<dbReference type="AlphaFoldDB" id="A0A142BD90"/>
<keyword evidence="4" id="KW-0808">Transferase</keyword>
<name>A0A142BD90_9GAMM</name>
<dbReference type="PROSITE" id="PS51100">
    <property type="entry name" value="PTS_EIIB_TYPE_3"/>
    <property type="match status" value="1"/>
</dbReference>
<dbReference type="PATRIC" id="fig|570277.3.peg.2856"/>
<dbReference type="SUPFAM" id="SSF52794">
    <property type="entry name" value="PTS system IIB component-like"/>
    <property type="match status" value="1"/>
</dbReference>